<sequence>ISVCFQICGATSHPPKDFTTRSTLLRLSFTWTRGLKLPQAAWRPHGPCRLLTAGSGSSRRGFRMAGACCKCPVSLSVLKRSLSVAPRGCGTAASRSLLQGWRRRGERGLQEAARPCSAIRAAGFYRQTAFLCLSCQESMSDSLRSCYVYLNQTSRSFAAVIQALDGELR</sequence>
<gene>
    <name evidence="1" type="ORF">GOODEAATRI_016136</name>
</gene>
<dbReference type="EMBL" id="JAHRIO010011224">
    <property type="protein sequence ID" value="MEQ2162075.1"/>
    <property type="molecule type" value="Genomic_DNA"/>
</dbReference>
<evidence type="ECO:0000313" key="1">
    <source>
        <dbReference type="EMBL" id="MEQ2162075.1"/>
    </source>
</evidence>
<accession>A0ABV0MSP6</accession>
<dbReference type="Proteomes" id="UP001476798">
    <property type="component" value="Unassembled WGS sequence"/>
</dbReference>
<proteinExistence type="predicted"/>
<name>A0ABV0MSP6_9TELE</name>
<organism evidence="1 2">
    <name type="scientific">Goodea atripinnis</name>
    <dbReference type="NCBI Taxonomy" id="208336"/>
    <lineage>
        <taxon>Eukaryota</taxon>
        <taxon>Metazoa</taxon>
        <taxon>Chordata</taxon>
        <taxon>Craniata</taxon>
        <taxon>Vertebrata</taxon>
        <taxon>Euteleostomi</taxon>
        <taxon>Actinopterygii</taxon>
        <taxon>Neopterygii</taxon>
        <taxon>Teleostei</taxon>
        <taxon>Neoteleostei</taxon>
        <taxon>Acanthomorphata</taxon>
        <taxon>Ovalentaria</taxon>
        <taxon>Atherinomorphae</taxon>
        <taxon>Cyprinodontiformes</taxon>
        <taxon>Goodeidae</taxon>
        <taxon>Goodea</taxon>
    </lineage>
</organism>
<protein>
    <submittedName>
        <fullName evidence="1">Uncharacterized protein</fullName>
    </submittedName>
</protein>
<comment type="caution">
    <text evidence="1">The sequence shown here is derived from an EMBL/GenBank/DDBJ whole genome shotgun (WGS) entry which is preliminary data.</text>
</comment>
<keyword evidence="2" id="KW-1185">Reference proteome</keyword>
<evidence type="ECO:0000313" key="2">
    <source>
        <dbReference type="Proteomes" id="UP001476798"/>
    </source>
</evidence>
<reference evidence="1 2" key="1">
    <citation type="submission" date="2021-06" db="EMBL/GenBank/DDBJ databases">
        <authorList>
            <person name="Palmer J.M."/>
        </authorList>
    </citation>
    <scope>NUCLEOTIDE SEQUENCE [LARGE SCALE GENOMIC DNA]</scope>
    <source>
        <strain evidence="1 2">GA_2019</strain>
        <tissue evidence="1">Muscle</tissue>
    </source>
</reference>
<feature type="non-terminal residue" evidence="1">
    <location>
        <position position="1"/>
    </location>
</feature>